<evidence type="ECO:0000256" key="2">
    <source>
        <dbReference type="ARBA" id="ARBA00022729"/>
    </source>
</evidence>
<comment type="subcellular location">
    <subcellularLocation>
        <location evidence="1">Membrane</location>
    </subcellularLocation>
</comment>
<dbReference type="Ensembl" id="ENSOSUT00000012876.1">
    <property type="protein sequence ID" value="ENSOSUP00000012447.1"/>
    <property type="gene ID" value="ENSOSUG00000008984.1"/>
</dbReference>
<evidence type="ECO:0000256" key="1">
    <source>
        <dbReference type="ARBA" id="ARBA00004370"/>
    </source>
</evidence>
<name>A0A8C8B295_9STRI</name>
<sequence length="280" mass="30405">MFSTWRGGKCAPSGWQLINSTCSGACLRSLLSALGAPKCREQAVSVRETLWLLPENPPQGWVKVDWRVRLDSGRMLRILTAEKNQSDQLSKSHFSGRAGFQQNNLSLWISAVGTADSGVYRADFEDTSGAVTALCFRVSQNVLHREQGWCNLSLVCAVPGAVNISYSWTCSRDPPGALEPQSWVHLQVHNDDNHTICSCNASNPVSWSVVSTDITAACGAKASGNLSSSLPHPMGSGGLFGFGYSFYSEQEHPSPAPDRCQQSKSSPLPRDLFLPLLCFP</sequence>
<accession>A0A8C8B295</accession>
<dbReference type="AlphaFoldDB" id="A0A8C8B295"/>
<evidence type="ECO:0000256" key="3">
    <source>
        <dbReference type="ARBA" id="ARBA00023136"/>
    </source>
</evidence>
<dbReference type="GO" id="GO:0009897">
    <property type="term" value="C:external side of plasma membrane"/>
    <property type="evidence" value="ECO:0007669"/>
    <property type="project" value="TreeGrafter"/>
</dbReference>
<keyword evidence="3" id="KW-0472">Membrane</keyword>
<dbReference type="Pfam" id="PF11465">
    <property type="entry name" value="Receptor_2B4"/>
    <property type="match status" value="1"/>
</dbReference>
<keyword evidence="4" id="KW-0325">Glycoprotein</keyword>
<dbReference type="PANTHER" id="PTHR12080">
    <property type="entry name" value="SIGNALING LYMPHOCYTIC ACTIVATION MOLECULE"/>
    <property type="match status" value="1"/>
</dbReference>
<reference evidence="6" key="2">
    <citation type="submission" date="2025-09" db="UniProtKB">
        <authorList>
            <consortium name="Ensembl"/>
        </authorList>
    </citation>
    <scope>IDENTIFICATION</scope>
</reference>
<dbReference type="GO" id="GO:0002323">
    <property type="term" value="P:natural killer cell activation involved in immune response"/>
    <property type="evidence" value="ECO:0007669"/>
    <property type="project" value="TreeGrafter"/>
</dbReference>
<dbReference type="PANTHER" id="PTHR12080:SF56">
    <property type="entry name" value="NATURAL KILLER CELL RECEPTOR 2B4"/>
    <property type="match status" value="1"/>
</dbReference>
<evidence type="ECO:0000259" key="5">
    <source>
        <dbReference type="Pfam" id="PF11465"/>
    </source>
</evidence>
<evidence type="ECO:0000256" key="4">
    <source>
        <dbReference type="ARBA" id="ARBA00023180"/>
    </source>
</evidence>
<organism evidence="6 7">
    <name type="scientific">Otus sunia</name>
    <name type="common">Oriental scops-owl</name>
    <dbReference type="NCBI Taxonomy" id="257818"/>
    <lineage>
        <taxon>Eukaryota</taxon>
        <taxon>Metazoa</taxon>
        <taxon>Chordata</taxon>
        <taxon>Craniata</taxon>
        <taxon>Vertebrata</taxon>
        <taxon>Euteleostomi</taxon>
        <taxon>Archelosauria</taxon>
        <taxon>Archosauria</taxon>
        <taxon>Dinosauria</taxon>
        <taxon>Saurischia</taxon>
        <taxon>Theropoda</taxon>
        <taxon>Coelurosauria</taxon>
        <taxon>Aves</taxon>
        <taxon>Neognathae</taxon>
        <taxon>Neoaves</taxon>
        <taxon>Telluraves</taxon>
        <taxon>Strigiformes</taxon>
        <taxon>Strigidae</taxon>
        <taxon>Otus</taxon>
    </lineage>
</organism>
<keyword evidence="2" id="KW-0732">Signal</keyword>
<keyword evidence="7" id="KW-1185">Reference proteome</keyword>
<dbReference type="GO" id="GO:0042288">
    <property type="term" value="F:MHC class I protein binding"/>
    <property type="evidence" value="ECO:0007669"/>
    <property type="project" value="TreeGrafter"/>
</dbReference>
<dbReference type="Gene3D" id="2.60.40.10">
    <property type="entry name" value="Immunoglobulins"/>
    <property type="match status" value="2"/>
</dbReference>
<reference evidence="6" key="1">
    <citation type="submission" date="2025-08" db="UniProtKB">
        <authorList>
            <consortium name="Ensembl"/>
        </authorList>
    </citation>
    <scope>IDENTIFICATION</scope>
</reference>
<dbReference type="InterPro" id="IPR024303">
    <property type="entry name" value="NK_rcpt_2B4_Ig_dom"/>
</dbReference>
<evidence type="ECO:0000313" key="6">
    <source>
        <dbReference type="Ensembl" id="ENSOSUP00000012447.1"/>
    </source>
</evidence>
<dbReference type="InterPro" id="IPR015631">
    <property type="entry name" value="CD2/SLAM_rcpt"/>
</dbReference>
<dbReference type="Proteomes" id="UP000694552">
    <property type="component" value="Unplaced"/>
</dbReference>
<protein>
    <recommendedName>
        <fullName evidence="5">Natural killer cell receptor 2B4 immunoglobulin domain-containing protein</fullName>
    </recommendedName>
</protein>
<proteinExistence type="predicted"/>
<feature type="domain" description="Natural killer cell receptor 2B4 immunoglobulin" evidence="5">
    <location>
        <begin position="50"/>
        <end position="138"/>
    </location>
</feature>
<dbReference type="InterPro" id="IPR013783">
    <property type="entry name" value="Ig-like_fold"/>
</dbReference>
<evidence type="ECO:0000313" key="7">
    <source>
        <dbReference type="Proteomes" id="UP000694552"/>
    </source>
</evidence>
<dbReference type="SUPFAM" id="SSF48726">
    <property type="entry name" value="Immunoglobulin"/>
    <property type="match status" value="1"/>
</dbReference>
<dbReference type="InterPro" id="IPR036179">
    <property type="entry name" value="Ig-like_dom_sf"/>
</dbReference>